<evidence type="ECO:0000256" key="4">
    <source>
        <dbReference type="ARBA" id="ARBA00022833"/>
    </source>
</evidence>
<dbReference type="InterPro" id="IPR001915">
    <property type="entry name" value="Peptidase_M48"/>
</dbReference>
<evidence type="ECO:0000256" key="3">
    <source>
        <dbReference type="ARBA" id="ARBA00022801"/>
    </source>
</evidence>
<accession>A0AAD4QV96</accession>
<feature type="compositionally biased region" description="Basic and acidic residues" evidence="7">
    <location>
        <begin position="115"/>
        <end position="131"/>
    </location>
</feature>
<gene>
    <name evidence="9" type="ORF">DdX_18030</name>
</gene>
<evidence type="ECO:0000256" key="5">
    <source>
        <dbReference type="ARBA" id="ARBA00023049"/>
    </source>
</evidence>
<dbReference type="Gene3D" id="3.30.2010.10">
    <property type="entry name" value="Metalloproteases ('zincins'), catalytic domain"/>
    <property type="match status" value="1"/>
</dbReference>
<comment type="similarity">
    <text evidence="6">Belongs to the peptidase M48 family.</text>
</comment>
<keyword evidence="10" id="KW-1185">Reference proteome</keyword>
<evidence type="ECO:0000256" key="1">
    <source>
        <dbReference type="ARBA" id="ARBA00022670"/>
    </source>
</evidence>
<evidence type="ECO:0000259" key="8">
    <source>
        <dbReference type="Pfam" id="PF01435"/>
    </source>
</evidence>
<feature type="domain" description="Peptidase M48" evidence="8">
    <location>
        <begin position="34"/>
        <end position="168"/>
    </location>
</feature>
<evidence type="ECO:0000256" key="7">
    <source>
        <dbReference type="SAM" id="MobiDB-lite"/>
    </source>
</evidence>
<dbReference type="EMBL" id="JAKKPZ010000228">
    <property type="protein sequence ID" value="KAI1698221.1"/>
    <property type="molecule type" value="Genomic_DNA"/>
</dbReference>
<dbReference type="Proteomes" id="UP001201812">
    <property type="component" value="Unassembled WGS sequence"/>
</dbReference>
<keyword evidence="2" id="KW-0479">Metal-binding</keyword>
<name>A0AAD4QV96_9BILA</name>
<sequence length="173" mass="20168">MPLDIILYRDACRCNHISRIHRTALQQVHDLLTSSELKEKIEALAWRVEFPFVKLYVVENSKRSSHCNAYYYGFWKNKGIVLYDTMLSQELMDQLKEIIDEKESKNDQNQSSIGESKKVTETKSEEPHNDNTTKCLGMSDDEVVAILAHELGHWKLWHNVKNLVMLEVISFGR</sequence>
<evidence type="ECO:0000313" key="9">
    <source>
        <dbReference type="EMBL" id="KAI1698221.1"/>
    </source>
</evidence>
<evidence type="ECO:0000256" key="2">
    <source>
        <dbReference type="ARBA" id="ARBA00022723"/>
    </source>
</evidence>
<dbReference type="Pfam" id="PF01435">
    <property type="entry name" value="Peptidase_M48"/>
    <property type="match status" value="1"/>
</dbReference>
<keyword evidence="5 6" id="KW-0482">Metalloprotease</keyword>
<dbReference type="GO" id="GO:0046872">
    <property type="term" value="F:metal ion binding"/>
    <property type="evidence" value="ECO:0007669"/>
    <property type="project" value="UniProtKB-KW"/>
</dbReference>
<comment type="cofactor">
    <cofactor evidence="6">
        <name>Zn(2+)</name>
        <dbReference type="ChEBI" id="CHEBI:29105"/>
    </cofactor>
    <text evidence="6">Binds 1 zinc ion per subunit.</text>
</comment>
<keyword evidence="3 6" id="KW-0378">Hydrolase</keyword>
<dbReference type="GO" id="GO:0006508">
    <property type="term" value="P:proteolysis"/>
    <property type="evidence" value="ECO:0007669"/>
    <property type="project" value="UniProtKB-KW"/>
</dbReference>
<keyword evidence="1 6" id="KW-0645">Protease</keyword>
<dbReference type="GO" id="GO:0004222">
    <property type="term" value="F:metalloendopeptidase activity"/>
    <property type="evidence" value="ECO:0007669"/>
    <property type="project" value="InterPro"/>
</dbReference>
<dbReference type="AlphaFoldDB" id="A0AAD4QV96"/>
<dbReference type="PANTHER" id="PTHR10120">
    <property type="entry name" value="CAAX PRENYL PROTEASE 1"/>
    <property type="match status" value="1"/>
</dbReference>
<feature type="region of interest" description="Disordered" evidence="7">
    <location>
        <begin position="103"/>
        <end position="134"/>
    </location>
</feature>
<protein>
    <submittedName>
        <fullName evidence="9">Peptidase family m48 domain-containing protein</fullName>
    </submittedName>
</protein>
<proteinExistence type="inferred from homology"/>
<organism evidence="9 10">
    <name type="scientific">Ditylenchus destructor</name>
    <dbReference type="NCBI Taxonomy" id="166010"/>
    <lineage>
        <taxon>Eukaryota</taxon>
        <taxon>Metazoa</taxon>
        <taxon>Ecdysozoa</taxon>
        <taxon>Nematoda</taxon>
        <taxon>Chromadorea</taxon>
        <taxon>Rhabditida</taxon>
        <taxon>Tylenchina</taxon>
        <taxon>Tylenchomorpha</taxon>
        <taxon>Sphaerularioidea</taxon>
        <taxon>Anguinidae</taxon>
        <taxon>Anguininae</taxon>
        <taxon>Ditylenchus</taxon>
    </lineage>
</organism>
<comment type="caution">
    <text evidence="9">The sequence shown here is derived from an EMBL/GenBank/DDBJ whole genome shotgun (WGS) entry which is preliminary data.</text>
</comment>
<reference evidence="9" key="1">
    <citation type="submission" date="2022-01" db="EMBL/GenBank/DDBJ databases">
        <title>Genome Sequence Resource for Two Populations of Ditylenchus destructor, the Migratory Endoparasitic Phytonematode.</title>
        <authorList>
            <person name="Zhang H."/>
            <person name="Lin R."/>
            <person name="Xie B."/>
        </authorList>
    </citation>
    <scope>NUCLEOTIDE SEQUENCE</scope>
    <source>
        <strain evidence="9">BazhouSP</strain>
    </source>
</reference>
<evidence type="ECO:0000313" key="10">
    <source>
        <dbReference type="Proteomes" id="UP001201812"/>
    </source>
</evidence>
<evidence type="ECO:0000256" key="6">
    <source>
        <dbReference type="RuleBase" id="RU003983"/>
    </source>
</evidence>
<keyword evidence="4 6" id="KW-0862">Zinc</keyword>